<gene>
    <name evidence="2" type="ORF">ENT37_13035</name>
</gene>
<dbReference type="Pfam" id="PF13358">
    <property type="entry name" value="DDE_3"/>
    <property type="match status" value="1"/>
</dbReference>
<dbReference type="GO" id="GO:0003676">
    <property type="term" value="F:nucleic acid binding"/>
    <property type="evidence" value="ECO:0007669"/>
    <property type="project" value="InterPro"/>
</dbReference>
<dbReference type="AlphaFoldDB" id="A0A7C4KIZ8"/>
<dbReference type="InterPro" id="IPR038717">
    <property type="entry name" value="Tc1-like_DDE_dom"/>
</dbReference>
<protein>
    <recommendedName>
        <fullName evidence="1">Tc1-like transposase DDE domain-containing protein</fullName>
    </recommendedName>
</protein>
<dbReference type="EMBL" id="DSYK01000650">
    <property type="protein sequence ID" value="HGS22772.1"/>
    <property type="molecule type" value="Genomic_DNA"/>
</dbReference>
<feature type="domain" description="Tc1-like transposase DDE" evidence="1">
    <location>
        <begin position="83"/>
        <end position="162"/>
    </location>
</feature>
<accession>A0A7C4KIZ8</accession>
<comment type="caution">
    <text evidence="2">The sequence shown here is derived from an EMBL/GenBank/DDBJ whole genome shotgun (WGS) entry which is preliminary data.</text>
</comment>
<proteinExistence type="predicted"/>
<reference evidence="2" key="1">
    <citation type="journal article" date="2020" name="mSystems">
        <title>Genome- and Community-Level Interaction Insights into Carbon Utilization and Element Cycling Functions of Hydrothermarchaeota in Hydrothermal Sediment.</title>
        <authorList>
            <person name="Zhou Z."/>
            <person name="Liu Y."/>
            <person name="Xu W."/>
            <person name="Pan J."/>
            <person name="Luo Z.H."/>
            <person name="Li M."/>
        </authorList>
    </citation>
    <scope>NUCLEOTIDE SEQUENCE [LARGE SCALE GENOMIC DNA]</scope>
    <source>
        <strain evidence="2">SpSt-573</strain>
    </source>
</reference>
<evidence type="ECO:0000313" key="2">
    <source>
        <dbReference type="EMBL" id="HGS22772.1"/>
    </source>
</evidence>
<evidence type="ECO:0000259" key="1">
    <source>
        <dbReference type="Pfam" id="PF13358"/>
    </source>
</evidence>
<dbReference type="InterPro" id="IPR036397">
    <property type="entry name" value="RNaseH_sf"/>
</dbReference>
<dbReference type="Gene3D" id="3.30.420.10">
    <property type="entry name" value="Ribonuclease H-like superfamily/Ribonuclease H"/>
    <property type="match status" value="1"/>
</dbReference>
<name>A0A7C4KIZ8_9CHLR</name>
<sequence>MIGFQDEVWWSRYAQLHLHSWSPDGKPLRLVEQVTTGKDDTPKALACYGILLRDCRRQAEQWVEEMWLRFVKGRPISDITIQFLGWRCEKLAQRGKRVLILVWGNARWHISRAIQQWIRAHHQTCLKTGQGARIFVCPLPTRSPWLNPIEPKWVHGKRRIVEPDRTLSPDELEKRVCAALACTHEDHLTISENVP</sequence>
<organism evidence="2">
    <name type="scientific">Anaerolinea thermolimosa</name>
    <dbReference type="NCBI Taxonomy" id="229919"/>
    <lineage>
        <taxon>Bacteria</taxon>
        <taxon>Bacillati</taxon>
        <taxon>Chloroflexota</taxon>
        <taxon>Anaerolineae</taxon>
        <taxon>Anaerolineales</taxon>
        <taxon>Anaerolineaceae</taxon>
        <taxon>Anaerolinea</taxon>
    </lineage>
</organism>